<dbReference type="SUPFAM" id="SSF46689">
    <property type="entry name" value="Homeodomain-like"/>
    <property type="match status" value="1"/>
</dbReference>
<keyword evidence="2 3" id="KW-0238">DNA-binding</keyword>
<dbReference type="EMBL" id="BPLR01020551">
    <property type="protein sequence ID" value="GIX79901.1"/>
    <property type="molecule type" value="Genomic_DNA"/>
</dbReference>
<gene>
    <name evidence="5" type="ORF">CEXT_191481</name>
</gene>
<name>A0AAV4N8A1_CAEEX</name>
<dbReference type="GO" id="GO:0005634">
    <property type="term" value="C:nucleus"/>
    <property type="evidence" value="ECO:0007669"/>
    <property type="project" value="UniProtKB-SubCell"/>
</dbReference>
<reference evidence="5 6" key="1">
    <citation type="submission" date="2021-06" db="EMBL/GenBank/DDBJ databases">
        <title>Caerostris extrusa draft genome.</title>
        <authorList>
            <person name="Kono N."/>
            <person name="Arakawa K."/>
        </authorList>
    </citation>
    <scope>NUCLEOTIDE SEQUENCE [LARGE SCALE GENOMIC DNA]</scope>
</reference>
<keyword evidence="2 3" id="KW-0539">Nucleus</keyword>
<dbReference type="AlphaFoldDB" id="A0AAV4N8A1"/>
<accession>A0AAV4N8A1</accession>
<evidence type="ECO:0000256" key="1">
    <source>
        <dbReference type="ARBA" id="ARBA00004123"/>
    </source>
</evidence>
<comment type="caution">
    <text evidence="5">The sequence shown here is derived from an EMBL/GenBank/DDBJ whole genome shotgun (WGS) entry which is preliminary data.</text>
</comment>
<dbReference type="PANTHER" id="PTHR46892">
    <property type="entry name" value="VISUAL SYSTEM HOMEOBOX 2"/>
    <property type="match status" value="1"/>
</dbReference>
<dbReference type="GO" id="GO:0006357">
    <property type="term" value="P:regulation of transcription by RNA polymerase II"/>
    <property type="evidence" value="ECO:0007669"/>
    <property type="project" value="TreeGrafter"/>
</dbReference>
<dbReference type="Gene3D" id="1.10.10.60">
    <property type="entry name" value="Homeodomain-like"/>
    <property type="match status" value="1"/>
</dbReference>
<evidence type="ECO:0000256" key="2">
    <source>
        <dbReference type="PROSITE-ProRule" id="PRU00108"/>
    </source>
</evidence>
<keyword evidence="6" id="KW-1185">Reference proteome</keyword>
<organism evidence="5 6">
    <name type="scientific">Caerostris extrusa</name>
    <name type="common">Bark spider</name>
    <name type="synonym">Caerostris bankana</name>
    <dbReference type="NCBI Taxonomy" id="172846"/>
    <lineage>
        <taxon>Eukaryota</taxon>
        <taxon>Metazoa</taxon>
        <taxon>Ecdysozoa</taxon>
        <taxon>Arthropoda</taxon>
        <taxon>Chelicerata</taxon>
        <taxon>Arachnida</taxon>
        <taxon>Araneae</taxon>
        <taxon>Araneomorphae</taxon>
        <taxon>Entelegynae</taxon>
        <taxon>Araneoidea</taxon>
        <taxon>Araneidae</taxon>
        <taxon>Caerostris</taxon>
    </lineage>
</organism>
<dbReference type="CDD" id="cd00086">
    <property type="entry name" value="homeodomain"/>
    <property type="match status" value="1"/>
</dbReference>
<comment type="subcellular location">
    <subcellularLocation>
        <location evidence="1 2 3">Nucleus</location>
    </subcellularLocation>
</comment>
<evidence type="ECO:0000259" key="4">
    <source>
        <dbReference type="PROSITE" id="PS50071"/>
    </source>
</evidence>
<evidence type="ECO:0000313" key="6">
    <source>
        <dbReference type="Proteomes" id="UP001054945"/>
    </source>
</evidence>
<dbReference type="Pfam" id="PF00046">
    <property type="entry name" value="Homeodomain"/>
    <property type="match status" value="1"/>
</dbReference>
<dbReference type="SMART" id="SM00389">
    <property type="entry name" value="HOX"/>
    <property type="match status" value="1"/>
</dbReference>
<dbReference type="Proteomes" id="UP001054945">
    <property type="component" value="Unassembled WGS sequence"/>
</dbReference>
<proteinExistence type="predicted"/>
<protein>
    <recommendedName>
        <fullName evidence="4">Homeobox domain-containing protein</fullName>
    </recommendedName>
</protein>
<sequence>MNFMRVSEFLERQSDVMSNLLYTFPHWMVLWISDSRDQDQSASRNQEDAYTFAQDLESRGKGKVIDAIRRVAEHETRICSRGLQAGCEGKLRMSIESYFFLTIFTSYQLEELEKAFKDAHYPDVYAREMLSLKTDLPEDRIQVTLQMMTLKKRKA</sequence>
<feature type="domain" description="Homeobox" evidence="4">
    <location>
        <begin position="102"/>
        <end position="155"/>
    </location>
</feature>
<evidence type="ECO:0000313" key="5">
    <source>
        <dbReference type="EMBL" id="GIX79901.1"/>
    </source>
</evidence>
<dbReference type="GO" id="GO:1990837">
    <property type="term" value="F:sequence-specific double-stranded DNA binding"/>
    <property type="evidence" value="ECO:0007669"/>
    <property type="project" value="TreeGrafter"/>
</dbReference>
<keyword evidence="2 3" id="KW-0371">Homeobox</keyword>
<evidence type="ECO:0000256" key="3">
    <source>
        <dbReference type="RuleBase" id="RU000682"/>
    </source>
</evidence>
<dbReference type="InterPro" id="IPR052294">
    <property type="entry name" value="VSX_homeobox_regulators"/>
</dbReference>
<dbReference type="InterPro" id="IPR009057">
    <property type="entry name" value="Homeodomain-like_sf"/>
</dbReference>
<dbReference type="InterPro" id="IPR001356">
    <property type="entry name" value="HD"/>
</dbReference>
<dbReference type="PROSITE" id="PS50071">
    <property type="entry name" value="HOMEOBOX_2"/>
    <property type="match status" value="1"/>
</dbReference>
<dbReference type="PANTHER" id="PTHR46892:SF3">
    <property type="entry name" value="VISUAL SYSTEM HOMEOBOX 2"/>
    <property type="match status" value="1"/>
</dbReference>